<name>A0ABQ9E270_TEGGR</name>
<dbReference type="PANTHER" id="PTHR10183">
    <property type="entry name" value="CALPAIN"/>
    <property type="match status" value="1"/>
</dbReference>
<feature type="compositionally biased region" description="Basic and acidic residues" evidence="6">
    <location>
        <begin position="226"/>
        <end position="277"/>
    </location>
</feature>
<dbReference type="Proteomes" id="UP001217089">
    <property type="component" value="Unassembled WGS sequence"/>
</dbReference>
<evidence type="ECO:0000256" key="3">
    <source>
        <dbReference type="ARBA" id="ARBA00022801"/>
    </source>
</evidence>
<evidence type="ECO:0000256" key="5">
    <source>
        <dbReference type="PROSITE-ProRule" id="PRU00239"/>
    </source>
</evidence>
<comment type="caution">
    <text evidence="8">The sequence shown here is derived from an EMBL/GenBank/DDBJ whole genome shotgun (WGS) entry which is preliminary data.</text>
</comment>
<keyword evidence="3" id="KW-0378">Hydrolase</keyword>
<evidence type="ECO:0000259" key="7">
    <source>
        <dbReference type="PROSITE" id="PS50203"/>
    </source>
</evidence>
<dbReference type="PRINTS" id="PR00704">
    <property type="entry name" value="CALPAIN"/>
</dbReference>
<dbReference type="PROSITE" id="PS00139">
    <property type="entry name" value="THIOL_PROTEASE_CYS"/>
    <property type="match status" value="1"/>
</dbReference>
<reference evidence="8 9" key="1">
    <citation type="submission" date="2022-12" db="EMBL/GenBank/DDBJ databases">
        <title>Chromosome-level genome of Tegillarca granosa.</title>
        <authorList>
            <person name="Kim J."/>
        </authorList>
    </citation>
    <scope>NUCLEOTIDE SEQUENCE [LARGE SCALE GENOMIC DNA]</scope>
    <source>
        <strain evidence="8">Teg-2019</strain>
        <tissue evidence="8">Adductor muscle</tissue>
    </source>
</reference>
<sequence length="776" mass="89565">MKGKNRKDDLRSSRSAGDLMIWDPLKKTEIERKKDKQHFNDDKKIFQKEQGRKGVDNFVLKIVEDPIPKMKRKDDLRSSRKAGDLIIWQPDKMSHFKGDDIPKTRRIDKVLSKDTPKIKDTPRKRDTPPCTDNISKILDTPGNADIHKRSNQTRIDYKSKYNGIDKNKDKEISFIPKPRIPKRNVVPSLLRQTSKDDIDQPEPSQTGRTPKSKSKAFQVLDQLLKVQEKDPQPKPKPKEDLRSSKRAGDLFIWDPDKKQLQKDGSKQKSEQENKKFTDDIFPPELSSLYVKRYSYQKNPKWLRCESLRNENKEEENLQWTVYRKPTSPDDIMQGTLGNCWYLSALAVLAYREDLLEKIIVTKSFCPQGAYMVRLCKDGYWKIILIDDLFPCDQYDRLLYSKGKRRQLWVPLIEKAAAKLHGCYEALTSGRTIEALSLLTGEPCERLDLHGRNHSTCKFVHVVLENDDGSPINKAEKERIWKKLLHARSSGYFDSVDICKARKNWQELRLKGTFPPHAAQRWKFYKLGIISDTQVDIGLFQKSMRYALNYMLEDTEDGFGFKRVIKHSRRALRSFVGCEVDLKPGKYTIACLAFKHWHTTVGVSQDDRDMMNRDFILTIHSSMMVFTDEIDTQMMPGFNHLLADCVIQLCLDKGKAEELQPGLVQYSLSLGGGIFMIENTSIDKFARVKCDYSKSSYLIANRGDYLTKDCVPPGHRQIIAVLSPLDSTMGWSSQRLISYVLHPKRGLQREWAPAGVEHVPEITDELAGLYSPRQINS</sequence>
<keyword evidence="2" id="KW-0645">Protease</keyword>
<proteinExistence type="inferred from homology"/>
<organism evidence="8 9">
    <name type="scientific">Tegillarca granosa</name>
    <name type="common">Malaysian cockle</name>
    <name type="synonym">Anadara granosa</name>
    <dbReference type="NCBI Taxonomy" id="220873"/>
    <lineage>
        <taxon>Eukaryota</taxon>
        <taxon>Metazoa</taxon>
        <taxon>Spiralia</taxon>
        <taxon>Lophotrochozoa</taxon>
        <taxon>Mollusca</taxon>
        <taxon>Bivalvia</taxon>
        <taxon>Autobranchia</taxon>
        <taxon>Pteriomorphia</taxon>
        <taxon>Arcoida</taxon>
        <taxon>Arcoidea</taxon>
        <taxon>Arcidae</taxon>
        <taxon>Tegillarca</taxon>
    </lineage>
</organism>
<dbReference type="SUPFAM" id="SSF54001">
    <property type="entry name" value="Cysteine proteinases"/>
    <property type="match status" value="1"/>
</dbReference>
<dbReference type="InterPro" id="IPR038765">
    <property type="entry name" value="Papain-like_cys_pep_sf"/>
</dbReference>
<evidence type="ECO:0000256" key="4">
    <source>
        <dbReference type="ARBA" id="ARBA00022807"/>
    </source>
</evidence>
<evidence type="ECO:0000313" key="9">
    <source>
        <dbReference type="Proteomes" id="UP001217089"/>
    </source>
</evidence>
<feature type="region of interest" description="Disordered" evidence="6">
    <location>
        <begin position="95"/>
        <end position="277"/>
    </location>
</feature>
<feature type="compositionally biased region" description="Basic and acidic residues" evidence="6">
    <location>
        <begin position="155"/>
        <end position="172"/>
    </location>
</feature>
<dbReference type="InterPro" id="IPR001300">
    <property type="entry name" value="Peptidase_C2_calpain_cat"/>
</dbReference>
<dbReference type="PANTHER" id="PTHR10183:SF382">
    <property type="entry name" value="CALPAIN-15"/>
    <property type="match status" value="1"/>
</dbReference>
<evidence type="ECO:0000256" key="1">
    <source>
        <dbReference type="ARBA" id="ARBA00007623"/>
    </source>
</evidence>
<accession>A0ABQ9E270</accession>
<feature type="compositionally biased region" description="Basic and acidic residues" evidence="6">
    <location>
        <begin position="95"/>
        <end position="127"/>
    </location>
</feature>
<dbReference type="SMART" id="SM00230">
    <property type="entry name" value="CysPc"/>
    <property type="match status" value="1"/>
</dbReference>
<dbReference type="PROSITE" id="PS50203">
    <property type="entry name" value="CALPAIN_CAT"/>
    <property type="match status" value="1"/>
</dbReference>
<evidence type="ECO:0000256" key="2">
    <source>
        <dbReference type="ARBA" id="ARBA00022670"/>
    </source>
</evidence>
<keyword evidence="4" id="KW-0788">Thiol protease</keyword>
<dbReference type="Pfam" id="PF00648">
    <property type="entry name" value="Peptidase_C2"/>
    <property type="match status" value="1"/>
</dbReference>
<feature type="domain" description="Calpain catalytic" evidence="7">
    <location>
        <begin position="275"/>
        <end position="517"/>
    </location>
</feature>
<evidence type="ECO:0000256" key="6">
    <source>
        <dbReference type="SAM" id="MobiDB-lite"/>
    </source>
</evidence>
<comment type="caution">
    <text evidence="5">Lacks conserved residue(s) required for the propagation of feature annotation.</text>
</comment>
<dbReference type="InterPro" id="IPR000169">
    <property type="entry name" value="Pept_cys_AS"/>
</dbReference>
<dbReference type="InterPro" id="IPR022684">
    <property type="entry name" value="Calpain_cysteine_protease"/>
</dbReference>
<gene>
    <name evidence="8" type="ORF">KUTeg_025032</name>
</gene>
<dbReference type="EMBL" id="JARBDR010000923">
    <property type="protein sequence ID" value="KAJ8298501.1"/>
    <property type="molecule type" value="Genomic_DNA"/>
</dbReference>
<evidence type="ECO:0000313" key="8">
    <source>
        <dbReference type="EMBL" id="KAJ8298501.1"/>
    </source>
</evidence>
<keyword evidence="9" id="KW-1185">Reference proteome</keyword>
<comment type="similarity">
    <text evidence="1">Belongs to the peptidase C2 family.</text>
</comment>
<protein>
    <recommendedName>
        <fullName evidence="7">Calpain catalytic domain-containing protein</fullName>
    </recommendedName>
</protein>